<evidence type="ECO:0000256" key="3">
    <source>
        <dbReference type="ARBA" id="ARBA00022989"/>
    </source>
</evidence>
<sequence>MVARAASYESDEIPLELRRHSENNISPPAFEDRGTILTGYKLTTVIIGLSCCVFCTSLDNTIVATTIPRIAADFQSVEDVGCALLIFELGSLICGIAPSSVVFIIGRAISGFGGGGLFSGSLVIISECVPVRRRPAFSGLIMGMFAVASIVAPLLGGAFTDHLTWRWCFYINLPLGAITAVTVFFTFQSTDPIVPATRREKLWGLDPLGTLFFLPAIVCLLLALQWGGAVYSWADGKIISLLVVFGVLLVCFVCLQFYAGEKAMLPPRLLHNRNIWGSALFSFCMNSSMFIFVYYLPIWFQAVKGASATKSGLMNLPFILSNILLTMVSGAVVTLIRYYSPFMFLSATMVCISSGLLTTLTPTAGSAKWIGYQIFLGISVGIGFQLPIFVVQTTLAAADVPTATALMTFIPLLGGSVFVSVAQSLFQSSLVGGLNVQLPELDATVVLAAGPTGLRDSYEGDTLQKLLGVYNEAVMRTFYPTIGLAAASLLAATVIQWRPLKVNTN</sequence>
<dbReference type="SUPFAM" id="SSF103473">
    <property type="entry name" value="MFS general substrate transporter"/>
    <property type="match status" value="1"/>
</dbReference>
<dbReference type="Proteomes" id="UP000076837">
    <property type="component" value="Unassembled WGS sequence"/>
</dbReference>
<protein>
    <submittedName>
        <fullName evidence="7">Transporter</fullName>
    </submittedName>
</protein>
<evidence type="ECO:0000256" key="1">
    <source>
        <dbReference type="ARBA" id="ARBA00004141"/>
    </source>
</evidence>
<proteinExistence type="predicted"/>
<feature type="transmembrane region" description="Helical" evidence="5">
    <location>
        <begin position="80"/>
        <end position="98"/>
    </location>
</feature>
<gene>
    <name evidence="7" type="ORF">ST47_g8048</name>
</gene>
<feature type="transmembrane region" description="Helical" evidence="5">
    <location>
        <begin position="208"/>
        <end position="226"/>
    </location>
</feature>
<feature type="transmembrane region" description="Helical" evidence="5">
    <location>
        <begin position="238"/>
        <end position="258"/>
    </location>
</feature>
<accession>A0A162ZU72</accession>
<dbReference type="EMBL" id="JYNV01000268">
    <property type="protein sequence ID" value="KZM20808.1"/>
    <property type="molecule type" value="Genomic_DNA"/>
</dbReference>
<organism evidence="7 8">
    <name type="scientific">Didymella rabiei</name>
    <name type="common">Chickpea ascochyta blight fungus</name>
    <name type="synonym">Mycosphaerella rabiei</name>
    <dbReference type="NCBI Taxonomy" id="5454"/>
    <lineage>
        <taxon>Eukaryota</taxon>
        <taxon>Fungi</taxon>
        <taxon>Dikarya</taxon>
        <taxon>Ascomycota</taxon>
        <taxon>Pezizomycotina</taxon>
        <taxon>Dothideomycetes</taxon>
        <taxon>Pleosporomycetidae</taxon>
        <taxon>Pleosporales</taxon>
        <taxon>Pleosporineae</taxon>
        <taxon>Didymellaceae</taxon>
        <taxon>Ascochyta</taxon>
    </lineage>
</organism>
<comment type="caution">
    <text evidence="7">The sequence shown here is derived from an EMBL/GenBank/DDBJ whole genome shotgun (WGS) entry which is preliminary data.</text>
</comment>
<dbReference type="AlphaFoldDB" id="A0A162ZU72"/>
<dbReference type="GO" id="GO:0022857">
    <property type="term" value="F:transmembrane transporter activity"/>
    <property type="evidence" value="ECO:0007669"/>
    <property type="project" value="InterPro"/>
</dbReference>
<dbReference type="FunFam" id="1.20.1250.20:FF:000196">
    <property type="entry name" value="MFS toxin efflux pump (AflT)"/>
    <property type="match status" value="1"/>
</dbReference>
<evidence type="ECO:0000313" key="7">
    <source>
        <dbReference type="EMBL" id="KZM20808.1"/>
    </source>
</evidence>
<dbReference type="InterPro" id="IPR005829">
    <property type="entry name" value="Sugar_transporter_CS"/>
</dbReference>
<dbReference type="Pfam" id="PF07690">
    <property type="entry name" value="MFS_1"/>
    <property type="match status" value="1"/>
</dbReference>
<dbReference type="Gene3D" id="1.20.1250.20">
    <property type="entry name" value="MFS general substrate transporter like domains"/>
    <property type="match status" value="2"/>
</dbReference>
<name>A0A162ZU72_DIDRA</name>
<feature type="transmembrane region" description="Helical" evidence="5">
    <location>
        <begin position="104"/>
        <end position="125"/>
    </location>
</feature>
<evidence type="ECO:0000313" key="8">
    <source>
        <dbReference type="Proteomes" id="UP000076837"/>
    </source>
</evidence>
<feature type="domain" description="Major facilitator superfamily (MFS) profile" evidence="6">
    <location>
        <begin position="1"/>
        <end position="500"/>
    </location>
</feature>
<feature type="transmembrane region" description="Helical" evidence="5">
    <location>
        <begin position="477"/>
        <end position="497"/>
    </location>
</feature>
<dbReference type="InterPro" id="IPR036259">
    <property type="entry name" value="MFS_trans_sf"/>
</dbReference>
<feature type="transmembrane region" description="Helical" evidence="5">
    <location>
        <begin position="137"/>
        <end position="158"/>
    </location>
</feature>
<keyword evidence="8" id="KW-1185">Reference proteome</keyword>
<keyword evidence="4 5" id="KW-0472">Membrane</keyword>
<feature type="transmembrane region" description="Helical" evidence="5">
    <location>
        <begin position="164"/>
        <end position="187"/>
    </location>
</feature>
<dbReference type="InterPro" id="IPR011701">
    <property type="entry name" value="MFS"/>
</dbReference>
<feature type="transmembrane region" description="Helical" evidence="5">
    <location>
        <begin position="316"/>
        <end position="336"/>
    </location>
</feature>
<evidence type="ECO:0000256" key="4">
    <source>
        <dbReference type="ARBA" id="ARBA00023136"/>
    </source>
</evidence>
<evidence type="ECO:0000256" key="2">
    <source>
        <dbReference type="ARBA" id="ARBA00022692"/>
    </source>
</evidence>
<dbReference type="GO" id="GO:0005886">
    <property type="term" value="C:plasma membrane"/>
    <property type="evidence" value="ECO:0007669"/>
    <property type="project" value="TreeGrafter"/>
</dbReference>
<reference evidence="7 8" key="1">
    <citation type="journal article" date="2016" name="Sci. Rep.">
        <title>Draft genome sequencing and secretome analysis of fungal phytopathogen Ascochyta rabiei provides insight into the necrotrophic effector repertoire.</title>
        <authorList>
            <person name="Verma S."/>
            <person name="Gazara R.K."/>
            <person name="Nizam S."/>
            <person name="Parween S."/>
            <person name="Chattopadhyay D."/>
            <person name="Verma P.K."/>
        </authorList>
    </citation>
    <scope>NUCLEOTIDE SEQUENCE [LARGE SCALE GENOMIC DNA]</scope>
    <source>
        <strain evidence="7 8">ArDII</strain>
    </source>
</reference>
<dbReference type="InterPro" id="IPR020846">
    <property type="entry name" value="MFS_dom"/>
</dbReference>
<dbReference type="PROSITE" id="PS50850">
    <property type="entry name" value="MFS"/>
    <property type="match status" value="1"/>
</dbReference>
<keyword evidence="2 5" id="KW-0812">Transmembrane</keyword>
<keyword evidence="3 5" id="KW-1133">Transmembrane helix</keyword>
<feature type="transmembrane region" description="Helical" evidence="5">
    <location>
        <begin position="279"/>
        <end position="296"/>
    </location>
</feature>
<feature type="transmembrane region" description="Helical" evidence="5">
    <location>
        <begin position="370"/>
        <end position="391"/>
    </location>
</feature>
<dbReference type="PROSITE" id="PS00217">
    <property type="entry name" value="SUGAR_TRANSPORT_2"/>
    <property type="match status" value="1"/>
</dbReference>
<dbReference type="PANTHER" id="PTHR23501">
    <property type="entry name" value="MAJOR FACILITATOR SUPERFAMILY"/>
    <property type="match status" value="1"/>
</dbReference>
<evidence type="ECO:0000256" key="5">
    <source>
        <dbReference type="SAM" id="Phobius"/>
    </source>
</evidence>
<comment type="subcellular location">
    <subcellularLocation>
        <location evidence="1">Membrane</location>
        <topology evidence="1">Multi-pass membrane protein</topology>
    </subcellularLocation>
</comment>
<dbReference type="PANTHER" id="PTHR23501:SF198">
    <property type="entry name" value="AZOLE RESISTANCE PROTEIN 1-RELATED"/>
    <property type="match status" value="1"/>
</dbReference>
<dbReference type="CDD" id="cd17502">
    <property type="entry name" value="MFS_Azr1_MDR_like"/>
    <property type="match status" value="1"/>
</dbReference>
<evidence type="ECO:0000259" key="6">
    <source>
        <dbReference type="PROSITE" id="PS50850"/>
    </source>
</evidence>
<feature type="transmembrane region" description="Helical" evidence="5">
    <location>
        <begin position="403"/>
        <end position="426"/>
    </location>
</feature>